<dbReference type="InterPro" id="IPR011054">
    <property type="entry name" value="Rudment_hybrid_motif"/>
</dbReference>
<proteinExistence type="inferred from homology"/>
<comment type="catalytic activity">
    <reaction evidence="5 6">
        <text>5-amino-1-(5-phospho-beta-D-ribosyl)imidazole + hydrogencarbonate + ATP = 5-carboxyamino-1-(5-phospho-D-ribosyl)imidazole + ADP + phosphate + 2 H(+)</text>
        <dbReference type="Rhea" id="RHEA:19317"/>
        <dbReference type="ChEBI" id="CHEBI:15378"/>
        <dbReference type="ChEBI" id="CHEBI:17544"/>
        <dbReference type="ChEBI" id="CHEBI:30616"/>
        <dbReference type="ChEBI" id="CHEBI:43474"/>
        <dbReference type="ChEBI" id="CHEBI:58730"/>
        <dbReference type="ChEBI" id="CHEBI:137981"/>
        <dbReference type="ChEBI" id="CHEBI:456216"/>
        <dbReference type="EC" id="6.3.4.18"/>
    </reaction>
</comment>
<evidence type="ECO:0000313" key="8">
    <source>
        <dbReference type="EMBL" id="ABM78299.1"/>
    </source>
</evidence>
<dbReference type="PANTHER" id="PTHR11609">
    <property type="entry name" value="PURINE BIOSYNTHESIS PROTEIN 6/7, PUR6/7"/>
    <property type="match status" value="1"/>
</dbReference>
<comment type="subunit">
    <text evidence="5 6">Homodimer.</text>
</comment>
<dbReference type="InterPro" id="IPR054350">
    <property type="entry name" value="PurT/PurK_preATP-grasp"/>
</dbReference>
<evidence type="ECO:0000259" key="7">
    <source>
        <dbReference type="PROSITE" id="PS50975"/>
    </source>
</evidence>
<reference evidence="8 9" key="1">
    <citation type="journal article" date="2007" name="PLoS Genet.">
        <title>Patterns and implications of gene gain and loss in the evolution of Prochlorococcus.</title>
        <authorList>
            <person name="Kettler G.C."/>
            <person name="Martiny A.C."/>
            <person name="Huang K."/>
            <person name="Zucker J."/>
            <person name="Coleman M.L."/>
            <person name="Rodrigue S."/>
            <person name="Chen F."/>
            <person name="Lapidus A."/>
            <person name="Ferriera S."/>
            <person name="Johnson J."/>
            <person name="Steglich C."/>
            <person name="Church G.M."/>
            <person name="Richardson P."/>
            <person name="Chisholm S.W."/>
        </authorList>
    </citation>
    <scope>NUCLEOTIDE SEQUENCE [LARGE SCALE GENOMIC DNA]</scope>
    <source>
        <strain evidence="8 9">MIT 9303</strain>
    </source>
</reference>
<dbReference type="NCBIfam" id="TIGR01161">
    <property type="entry name" value="purK"/>
    <property type="match status" value="1"/>
</dbReference>
<organism evidence="8 9">
    <name type="scientific">Prochlorococcus marinus (strain MIT 9303)</name>
    <dbReference type="NCBI Taxonomy" id="59922"/>
    <lineage>
        <taxon>Bacteria</taxon>
        <taxon>Bacillati</taxon>
        <taxon>Cyanobacteriota</taxon>
        <taxon>Cyanophyceae</taxon>
        <taxon>Synechococcales</taxon>
        <taxon>Prochlorococcaceae</taxon>
        <taxon>Prochlorococcus</taxon>
    </lineage>
</organism>
<dbReference type="NCBIfam" id="NF004679">
    <property type="entry name" value="PRK06019.1-5"/>
    <property type="match status" value="1"/>
</dbReference>
<dbReference type="GO" id="GO:0005524">
    <property type="term" value="F:ATP binding"/>
    <property type="evidence" value="ECO:0007669"/>
    <property type="project" value="UniProtKB-UniRule"/>
</dbReference>
<accession>A2C9Y9</accession>
<feature type="binding site" evidence="5">
    <location>
        <position position="157"/>
    </location>
    <ligand>
        <name>ATP</name>
        <dbReference type="ChEBI" id="CHEBI:30616"/>
    </ligand>
</feature>
<dbReference type="STRING" id="59922.P9303_15551"/>
<dbReference type="Gene3D" id="3.40.50.20">
    <property type="match status" value="1"/>
</dbReference>
<dbReference type="Pfam" id="PF22660">
    <property type="entry name" value="RS_preATP-grasp-like"/>
    <property type="match status" value="1"/>
</dbReference>
<dbReference type="HAMAP" id="MF_01928">
    <property type="entry name" value="PurK"/>
    <property type="match status" value="1"/>
</dbReference>
<dbReference type="GO" id="GO:0004638">
    <property type="term" value="F:phosphoribosylaminoimidazole carboxylase activity"/>
    <property type="evidence" value="ECO:0007669"/>
    <property type="project" value="InterPro"/>
</dbReference>
<dbReference type="Pfam" id="PF02222">
    <property type="entry name" value="ATP-grasp"/>
    <property type="match status" value="1"/>
</dbReference>
<evidence type="ECO:0000256" key="4">
    <source>
        <dbReference type="ARBA" id="ARBA00022840"/>
    </source>
</evidence>
<dbReference type="PANTHER" id="PTHR11609:SF5">
    <property type="entry name" value="PHOSPHORIBOSYLAMINOIMIDAZOLE CARBOXYLASE"/>
    <property type="match status" value="1"/>
</dbReference>
<dbReference type="GO" id="GO:0034028">
    <property type="term" value="F:5-(carboxyamino)imidazole ribonucleotide synthase activity"/>
    <property type="evidence" value="ECO:0007669"/>
    <property type="project" value="UniProtKB-UniRule"/>
</dbReference>
<dbReference type="KEGG" id="pmf:P9303_15551"/>
<evidence type="ECO:0000256" key="5">
    <source>
        <dbReference type="HAMAP-Rule" id="MF_01928"/>
    </source>
</evidence>
<dbReference type="InterPro" id="IPR013815">
    <property type="entry name" value="ATP_grasp_subdomain_1"/>
</dbReference>
<dbReference type="UniPathway" id="UPA00074">
    <property type="reaction ID" value="UER00942"/>
</dbReference>
<feature type="binding site" evidence="5">
    <location>
        <position position="116"/>
    </location>
    <ligand>
        <name>ATP</name>
        <dbReference type="ChEBI" id="CHEBI:30616"/>
    </ligand>
</feature>
<dbReference type="Gene3D" id="3.30.1490.20">
    <property type="entry name" value="ATP-grasp fold, A domain"/>
    <property type="match status" value="1"/>
</dbReference>
<dbReference type="SUPFAM" id="SSF52440">
    <property type="entry name" value="PreATP-grasp domain"/>
    <property type="match status" value="1"/>
</dbReference>
<dbReference type="HOGENOM" id="CLU_011534_0_2_3"/>
<keyword evidence="3 5" id="KW-0658">Purine biosynthesis</keyword>
<keyword evidence="1 5" id="KW-0436">Ligase</keyword>
<dbReference type="EC" id="6.3.4.18" evidence="5 6"/>
<dbReference type="Gene3D" id="3.30.470.20">
    <property type="entry name" value="ATP-grasp fold, B domain"/>
    <property type="match status" value="1"/>
</dbReference>
<dbReference type="EMBL" id="CP000554">
    <property type="protein sequence ID" value="ABM78299.1"/>
    <property type="molecule type" value="Genomic_DNA"/>
</dbReference>
<comment type="similarity">
    <text evidence="5 6">Belongs to the PurK/PurT family.</text>
</comment>
<evidence type="ECO:0000313" key="9">
    <source>
        <dbReference type="Proteomes" id="UP000002274"/>
    </source>
</evidence>
<dbReference type="GO" id="GO:0006189">
    <property type="term" value="P:'de novo' IMP biosynthetic process"/>
    <property type="evidence" value="ECO:0007669"/>
    <property type="project" value="UniProtKB-UniRule"/>
</dbReference>
<dbReference type="GO" id="GO:0005829">
    <property type="term" value="C:cytosol"/>
    <property type="evidence" value="ECO:0007669"/>
    <property type="project" value="TreeGrafter"/>
</dbReference>
<dbReference type="PROSITE" id="PS50975">
    <property type="entry name" value="ATP_GRASP"/>
    <property type="match status" value="1"/>
</dbReference>
<feature type="binding site" evidence="5">
    <location>
        <position position="200"/>
    </location>
    <ligand>
        <name>ATP</name>
        <dbReference type="ChEBI" id="CHEBI:30616"/>
    </ligand>
</feature>
<keyword evidence="4 5" id="KW-0067">ATP-binding</keyword>
<keyword evidence="8" id="KW-0456">Lyase</keyword>
<dbReference type="SUPFAM" id="SSF56059">
    <property type="entry name" value="Glutathione synthetase ATP-binding domain-like"/>
    <property type="match status" value="1"/>
</dbReference>
<keyword evidence="2 5" id="KW-0547">Nucleotide-binding</keyword>
<sequence>MQDCVIDSLCMSSVTSPMIGVVGGGQLAQMLAQAAKRRAVDVVVQSGSAIDPAAVEATRLVLADPVDVEATSKLVQGCCGVTFENEWVDIEALIPLEQQGVCFSPSLTALAPLVDKISQRQLLRELDLPSPDWTLLSSISFDQPELPTEWNFPVMAKSSRWGYDGKGTKVLKSVEDLSQLQRSVDPTQWLLESWVPFEKELAIVVSRDAQGRVRSLPLAETHQFQQVCDWVIAPASVDHAVEMMAYNMAASLLTELNYVGVLAVEFFYGPEGLQVNEVAPRTHNSAHFSIEACSSSQFDQQLCIAAGLPVPATDLHAPGALMVNLLGLQKGVEPSLDERLAKLRSCDRFHLHWYGKDCETPGRKLGHVTVLLHGVDAPSRQLEAETALKHIRSIWPTQDTVCA</sequence>
<dbReference type="InterPro" id="IPR011761">
    <property type="entry name" value="ATP-grasp"/>
</dbReference>
<feature type="binding site" evidence="5">
    <location>
        <begin position="276"/>
        <end position="277"/>
    </location>
    <ligand>
        <name>ATP</name>
        <dbReference type="ChEBI" id="CHEBI:30616"/>
    </ligand>
</feature>
<comment type="function">
    <text evidence="6">Catalyzes the ATP-dependent conversion of 5-aminoimidazole ribonucleotide (AIR) and HCO(3)- to N5-carboxyaminoimidazole ribonucleotide (N5-CAIR).</text>
</comment>
<evidence type="ECO:0000256" key="2">
    <source>
        <dbReference type="ARBA" id="ARBA00022741"/>
    </source>
</evidence>
<dbReference type="Proteomes" id="UP000002274">
    <property type="component" value="Chromosome"/>
</dbReference>
<evidence type="ECO:0000256" key="3">
    <source>
        <dbReference type="ARBA" id="ARBA00022755"/>
    </source>
</evidence>
<evidence type="ECO:0000256" key="6">
    <source>
        <dbReference type="RuleBase" id="RU361200"/>
    </source>
</evidence>
<comment type="pathway">
    <text evidence="5 6">Purine metabolism; IMP biosynthesis via de novo pathway; 5-amino-1-(5-phospho-D-ribosyl)imidazole-4-carboxylate from 5-amino-1-(5-phospho-D-ribosyl)imidazole (N5-CAIR route): step 1/2.</text>
</comment>
<comment type="function">
    <text evidence="5">Catalyzes the ATP-dependent conversion of 5-aminoimidazole ribonucleotide (AIR) and HCO(3)(-) to N5-carboxyaminoimidazole ribonucleotide (N5-CAIR).</text>
</comment>
<dbReference type="GO" id="GO:0046872">
    <property type="term" value="F:metal ion binding"/>
    <property type="evidence" value="ECO:0007669"/>
    <property type="project" value="InterPro"/>
</dbReference>
<evidence type="ECO:0000256" key="1">
    <source>
        <dbReference type="ARBA" id="ARBA00022598"/>
    </source>
</evidence>
<feature type="binding site" evidence="5">
    <location>
        <begin position="192"/>
        <end position="195"/>
    </location>
    <ligand>
        <name>ATP</name>
        <dbReference type="ChEBI" id="CHEBI:30616"/>
    </ligand>
</feature>
<feature type="domain" description="ATP-grasp" evidence="7">
    <location>
        <begin position="120"/>
        <end position="306"/>
    </location>
</feature>
<dbReference type="Pfam" id="PF17769">
    <property type="entry name" value="PurK_C"/>
    <property type="match status" value="1"/>
</dbReference>
<dbReference type="InterPro" id="IPR040686">
    <property type="entry name" value="PurK_C"/>
</dbReference>
<dbReference type="SUPFAM" id="SSF51246">
    <property type="entry name" value="Rudiment single hybrid motif"/>
    <property type="match status" value="1"/>
</dbReference>
<dbReference type="InterPro" id="IPR016185">
    <property type="entry name" value="PreATP-grasp_dom_sf"/>
</dbReference>
<comment type="caution">
    <text evidence="5">Lacks conserved residue(s) required for the propagation of feature annotation.</text>
</comment>
<gene>
    <name evidence="5 6 8" type="primary">purK</name>
    <name evidence="8" type="ordered locus">P9303_15551</name>
</gene>
<dbReference type="InterPro" id="IPR003135">
    <property type="entry name" value="ATP-grasp_carboxylate-amine"/>
</dbReference>
<protein>
    <recommendedName>
        <fullName evidence="5 6">N5-carboxyaminoimidazole ribonucleotide synthase</fullName>
        <shortName evidence="5 6">N5-CAIR synthase</shortName>
        <ecNumber evidence="5 6">6.3.4.18</ecNumber>
    </recommendedName>
    <alternativeName>
        <fullName evidence="5 6">5-(carboxyamino)imidazole ribonucleotide synthetase</fullName>
    </alternativeName>
</protein>
<name>A2C9Y9_PROM3</name>
<dbReference type="AlphaFoldDB" id="A2C9Y9"/>
<dbReference type="InterPro" id="IPR005875">
    <property type="entry name" value="PurK"/>
</dbReference>